<evidence type="ECO:0000256" key="9">
    <source>
        <dbReference type="SAM" id="Phobius"/>
    </source>
</evidence>
<gene>
    <name evidence="10" type="ORF">EDF85_3806</name>
</gene>
<dbReference type="GO" id="GO:0015293">
    <property type="term" value="F:symporter activity"/>
    <property type="evidence" value="ECO:0007669"/>
    <property type="project" value="UniProtKB-KW"/>
</dbReference>
<dbReference type="PANTHER" id="PTHR42865:SF7">
    <property type="entry name" value="PROTON_GLUTAMATE-ASPARTATE SYMPORTER"/>
    <property type="match status" value="1"/>
</dbReference>
<dbReference type="RefSeq" id="WP_229589736.1">
    <property type="nucleotide sequence ID" value="NZ_RJUR01000015.1"/>
</dbReference>
<feature type="transmembrane region" description="Helical" evidence="9">
    <location>
        <begin position="156"/>
        <end position="173"/>
    </location>
</feature>
<dbReference type="SUPFAM" id="SSF118215">
    <property type="entry name" value="Proton glutamate symport protein"/>
    <property type="match status" value="1"/>
</dbReference>
<protein>
    <submittedName>
        <fullName evidence="10">Proton glutamate symport protein</fullName>
    </submittedName>
</protein>
<keyword evidence="3" id="KW-1003">Cell membrane</keyword>
<evidence type="ECO:0000256" key="7">
    <source>
        <dbReference type="ARBA" id="ARBA00022989"/>
    </source>
</evidence>
<dbReference type="InterPro" id="IPR036458">
    <property type="entry name" value="Na:dicarbo_symporter_sf"/>
</dbReference>
<evidence type="ECO:0000256" key="1">
    <source>
        <dbReference type="ARBA" id="ARBA00004651"/>
    </source>
</evidence>
<dbReference type="InterPro" id="IPR018107">
    <property type="entry name" value="Na-dicarboxylate_symporter_CS"/>
</dbReference>
<keyword evidence="2" id="KW-0813">Transport</keyword>
<dbReference type="PANTHER" id="PTHR42865">
    <property type="entry name" value="PROTON/GLUTAMATE-ASPARTATE SYMPORTER"/>
    <property type="match status" value="1"/>
</dbReference>
<evidence type="ECO:0000256" key="2">
    <source>
        <dbReference type="ARBA" id="ARBA00022448"/>
    </source>
</evidence>
<feature type="transmembrane region" description="Helical" evidence="9">
    <location>
        <begin position="85"/>
        <end position="107"/>
    </location>
</feature>
<evidence type="ECO:0000256" key="6">
    <source>
        <dbReference type="ARBA" id="ARBA00022847"/>
    </source>
</evidence>
<dbReference type="Proteomes" id="UP000269115">
    <property type="component" value="Unassembled WGS sequence"/>
</dbReference>
<comment type="caution">
    <text evidence="10">The sequence shown here is derived from an EMBL/GenBank/DDBJ whole genome shotgun (WGS) entry which is preliminary data.</text>
</comment>
<evidence type="ECO:0000313" key="11">
    <source>
        <dbReference type="Proteomes" id="UP000269115"/>
    </source>
</evidence>
<name>A0A9X8EEN3_PSEPU</name>
<evidence type="ECO:0000256" key="8">
    <source>
        <dbReference type="ARBA" id="ARBA00023136"/>
    </source>
</evidence>
<reference evidence="10 11" key="1">
    <citation type="submission" date="2018-11" db="EMBL/GenBank/DDBJ databases">
        <title>Genomic analyses of the natural microbiome of Caenorhabditis elegans.</title>
        <authorList>
            <person name="Samuel B."/>
        </authorList>
    </citation>
    <scope>NUCLEOTIDE SEQUENCE [LARGE SCALE GENOMIC DNA]</scope>
    <source>
        <strain evidence="10 11">BIGb0473</strain>
    </source>
</reference>
<accession>A0A9X8EEN3</accession>
<keyword evidence="7 9" id="KW-1133">Transmembrane helix</keyword>
<dbReference type="PRINTS" id="PR00173">
    <property type="entry name" value="EDTRNSPORT"/>
</dbReference>
<organism evidence="10 11">
    <name type="scientific">Pseudomonas putida</name>
    <name type="common">Arthrobacter siderocapsulatus</name>
    <dbReference type="NCBI Taxonomy" id="303"/>
    <lineage>
        <taxon>Bacteria</taxon>
        <taxon>Pseudomonadati</taxon>
        <taxon>Pseudomonadota</taxon>
        <taxon>Gammaproteobacteria</taxon>
        <taxon>Pseudomonadales</taxon>
        <taxon>Pseudomonadaceae</taxon>
        <taxon>Pseudomonas</taxon>
    </lineage>
</organism>
<keyword evidence="6" id="KW-0769">Symport</keyword>
<proteinExistence type="predicted"/>
<feature type="transmembrane region" description="Helical" evidence="9">
    <location>
        <begin position="331"/>
        <end position="350"/>
    </location>
</feature>
<dbReference type="EMBL" id="RJUR01000015">
    <property type="protein sequence ID" value="ROQ48075.1"/>
    <property type="molecule type" value="Genomic_DNA"/>
</dbReference>
<dbReference type="AlphaFoldDB" id="A0A9X8EEN3"/>
<feature type="transmembrane region" description="Helical" evidence="9">
    <location>
        <begin position="48"/>
        <end position="73"/>
    </location>
</feature>
<feature type="transmembrane region" description="Helical" evidence="9">
    <location>
        <begin position="304"/>
        <end position="324"/>
    </location>
</feature>
<feature type="transmembrane region" description="Helical" evidence="9">
    <location>
        <begin position="202"/>
        <end position="224"/>
    </location>
</feature>
<sequence length="431" mass="45254">MGIRTPSSLVTRIMIGLVAGVIVGILLNQFPEHKAWFIDNLLQPAGDLFIKLMKMIVVPLVFACMTVGIAGAGSTRALGRVGMKTFVYFFTITSIAILFGLVVGNVFQPGAGADFSSTLQAPVTTLASSTETQNLGRTLVAIVPDNIVLAMAEGKLLSVLFFAILFGCALSMLPQQQKAPLISVMQGVSDTMFKVTHLVMHYSPIGIFGLIGVTVASFGLSALLPLAKLIGITYVAVLLFALCVLGAVARLAGVRFFHLLREIRSELLLAYSSAASATVMPQLIEKMERYGAPRPISSMVIPLGYSFNLDGASLFAALGTLFIAQAYGIDLGLADQAMLVLIMVLTSKGAAGVPGFMFIILTATLTAAGLPVEGVAIIAGVYRLMDMPVTALNVLGNALAPLVIARWEGQLKAPGQTAPASPAAPDLKLEA</sequence>
<dbReference type="FunFam" id="1.10.3860.10:FF:000001">
    <property type="entry name" value="C4-dicarboxylate transport protein"/>
    <property type="match status" value="1"/>
</dbReference>
<dbReference type="PROSITE" id="PS00713">
    <property type="entry name" value="NA_DICARBOXYL_SYMP_1"/>
    <property type="match status" value="1"/>
</dbReference>
<dbReference type="Pfam" id="PF00375">
    <property type="entry name" value="SDF"/>
    <property type="match status" value="1"/>
</dbReference>
<evidence type="ECO:0000256" key="5">
    <source>
        <dbReference type="ARBA" id="ARBA00022692"/>
    </source>
</evidence>
<feature type="transmembrane region" description="Helical" evidence="9">
    <location>
        <begin position="9"/>
        <end position="28"/>
    </location>
</feature>
<dbReference type="GO" id="GO:0005886">
    <property type="term" value="C:plasma membrane"/>
    <property type="evidence" value="ECO:0007669"/>
    <property type="project" value="UniProtKB-SubCell"/>
</dbReference>
<evidence type="ECO:0000256" key="3">
    <source>
        <dbReference type="ARBA" id="ARBA00022475"/>
    </source>
</evidence>
<dbReference type="GO" id="GO:0006835">
    <property type="term" value="P:dicarboxylic acid transport"/>
    <property type="evidence" value="ECO:0007669"/>
    <property type="project" value="TreeGrafter"/>
</dbReference>
<keyword evidence="5 9" id="KW-0812">Transmembrane</keyword>
<dbReference type="PROSITE" id="PS00714">
    <property type="entry name" value="NA_DICARBOXYL_SYMP_2"/>
    <property type="match status" value="1"/>
</dbReference>
<dbReference type="Gene3D" id="1.10.3860.10">
    <property type="entry name" value="Sodium:dicarboxylate symporter"/>
    <property type="match status" value="1"/>
</dbReference>
<evidence type="ECO:0000313" key="10">
    <source>
        <dbReference type="EMBL" id="ROQ48075.1"/>
    </source>
</evidence>
<keyword evidence="8 9" id="KW-0472">Membrane</keyword>
<feature type="transmembrane region" description="Helical" evidence="9">
    <location>
        <begin position="230"/>
        <end position="253"/>
    </location>
</feature>
<dbReference type="InterPro" id="IPR001991">
    <property type="entry name" value="Na-dicarboxylate_symporter"/>
</dbReference>
<comment type="subcellular location">
    <subcellularLocation>
        <location evidence="1">Cell membrane</location>
        <topology evidence="1">Multi-pass membrane protein</topology>
    </subcellularLocation>
</comment>
<evidence type="ECO:0000256" key="4">
    <source>
        <dbReference type="ARBA" id="ARBA00022519"/>
    </source>
</evidence>
<keyword evidence="4" id="KW-0997">Cell inner membrane</keyword>